<feature type="domain" description="SHSP" evidence="2">
    <location>
        <begin position="34"/>
        <end position="144"/>
    </location>
</feature>
<reference evidence="3" key="1">
    <citation type="submission" date="2018-05" db="EMBL/GenBank/DDBJ databases">
        <authorList>
            <person name="Lanie J.A."/>
            <person name="Ng W.-L."/>
            <person name="Kazmierczak K.M."/>
            <person name="Andrzejewski T.M."/>
            <person name="Davidsen T.M."/>
            <person name="Wayne K.J."/>
            <person name="Tettelin H."/>
            <person name="Glass J.I."/>
            <person name="Rusch D."/>
            <person name="Podicherti R."/>
            <person name="Tsui H.-C.T."/>
            <person name="Winkler M.E."/>
        </authorList>
    </citation>
    <scope>NUCLEOTIDE SEQUENCE</scope>
</reference>
<dbReference type="PANTHER" id="PTHR47062:SF2">
    <property type="entry name" value="SMALL HEAT SHOCK PROTEIN IBPB"/>
    <property type="match status" value="1"/>
</dbReference>
<keyword evidence="1" id="KW-0346">Stress response</keyword>
<dbReference type="EMBL" id="UINC01001358">
    <property type="protein sequence ID" value="SUZ78552.1"/>
    <property type="molecule type" value="Genomic_DNA"/>
</dbReference>
<evidence type="ECO:0000313" key="3">
    <source>
        <dbReference type="EMBL" id="SUZ78552.1"/>
    </source>
</evidence>
<dbReference type="InterPro" id="IPR002068">
    <property type="entry name" value="A-crystallin/Hsp20_dom"/>
</dbReference>
<sequence length="149" mass="16401">MVNTIFDSVWRDISPFAVGFDRTFDTLSLLANSKSQSTNYPPYNIRKVSDDQYTIELAVAGFDEKDIDVEVAGENLTISGNSPQEASEGLVHQGLAARSFIRKFVLSDDMVVKGAALSNGMLYIGMESVIPEHQRPKKISLTSKKKLLG</sequence>
<dbReference type="PANTHER" id="PTHR47062">
    <property type="match status" value="1"/>
</dbReference>
<evidence type="ECO:0000256" key="1">
    <source>
        <dbReference type="ARBA" id="ARBA00023016"/>
    </source>
</evidence>
<dbReference type="Pfam" id="PF00011">
    <property type="entry name" value="HSP20"/>
    <property type="match status" value="1"/>
</dbReference>
<accession>A0A381QGS9</accession>
<proteinExistence type="predicted"/>
<dbReference type="InterPro" id="IPR037913">
    <property type="entry name" value="ACD_IbpA/B"/>
</dbReference>
<protein>
    <recommendedName>
        <fullName evidence="2">SHSP domain-containing protein</fullName>
    </recommendedName>
</protein>
<dbReference type="PROSITE" id="PS01031">
    <property type="entry name" value="SHSP"/>
    <property type="match status" value="1"/>
</dbReference>
<dbReference type="CDD" id="cd06470">
    <property type="entry name" value="ACD_IbpA-B_like"/>
    <property type="match status" value="1"/>
</dbReference>
<dbReference type="AlphaFoldDB" id="A0A381QGS9"/>
<dbReference type="Gene3D" id="2.60.40.790">
    <property type="match status" value="1"/>
</dbReference>
<gene>
    <name evidence="3" type="ORF">METZ01_LOCUS31406</name>
</gene>
<dbReference type="SUPFAM" id="SSF49764">
    <property type="entry name" value="HSP20-like chaperones"/>
    <property type="match status" value="1"/>
</dbReference>
<dbReference type="InterPro" id="IPR008978">
    <property type="entry name" value="HSP20-like_chaperone"/>
</dbReference>
<name>A0A381QGS9_9ZZZZ</name>
<evidence type="ECO:0000259" key="2">
    <source>
        <dbReference type="PROSITE" id="PS01031"/>
    </source>
</evidence>
<organism evidence="3">
    <name type="scientific">marine metagenome</name>
    <dbReference type="NCBI Taxonomy" id="408172"/>
    <lineage>
        <taxon>unclassified sequences</taxon>
        <taxon>metagenomes</taxon>
        <taxon>ecological metagenomes</taxon>
    </lineage>
</organism>